<accession>A0A133USM6</accession>
<keyword evidence="2" id="KW-1185">Reference proteome</keyword>
<organism evidence="1 2">
    <name type="scientific">candidate division MSBL1 archaeon SCGC-AAA259I14</name>
    <dbReference type="NCBI Taxonomy" id="1698268"/>
    <lineage>
        <taxon>Archaea</taxon>
        <taxon>Methanobacteriati</taxon>
        <taxon>Methanobacteriota</taxon>
        <taxon>candidate division MSBL1</taxon>
    </lineage>
</organism>
<dbReference type="EMBL" id="LHXS01000021">
    <property type="protein sequence ID" value="KXA97231.1"/>
    <property type="molecule type" value="Genomic_DNA"/>
</dbReference>
<comment type="caution">
    <text evidence="1">The sequence shown here is derived from an EMBL/GenBank/DDBJ whole genome shotgun (WGS) entry which is preliminary data.</text>
</comment>
<protein>
    <submittedName>
        <fullName evidence="1">Uncharacterized protein</fullName>
    </submittedName>
</protein>
<evidence type="ECO:0000313" key="1">
    <source>
        <dbReference type="EMBL" id="KXA97231.1"/>
    </source>
</evidence>
<proteinExistence type="predicted"/>
<sequence length="109" mass="13039">MKYELGESYSCFGNGYYGYRLGILVTLSIITHVRELNDHTGALLDHISLIEEKMKEMDSYTESLDDYMERLDKYVEYLDERMKNWRIARDRILSKPLIYYFIDSNCKDI</sequence>
<dbReference type="Proteomes" id="UP000070414">
    <property type="component" value="Unassembled WGS sequence"/>
</dbReference>
<gene>
    <name evidence="1" type="ORF">AKJ38_01705</name>
</gene>
<evidence type="ECO:0000313" key="2">
    <source>
        <dbReference type="Proteomes" id="UP000070414"/>
    </source>
</evidence>
<dbReference type="AlphaFoldDB" id="A0A133USM6"/>
<name>A0A133USM6_9EURY</name>
<reference evidence="1 2" key="1">
    <citation type="journal article" date="2016" name="Sci. Rep.">
        <title>Metabolic traits of an uncultured archaeal lineage -MSBL1- from brine pools of the Red Sea.</title>
        <authorList>
            <person name="Mwirichia R."/>
            <person name="Alam I."/>
            <person name="Rashid M."/>
            <person name="Vinu M."/>
            <person name="Ba-Alawi W."/>
            <person name="Anthony Kamau A."/>
            <person name="Kamanda Ngugi D."/>
            <person name="Goker M."/>
            <person name="Klenk H.P."/>
            <person name="Bajic V."/>
            <person name="Stingl U."/>
        </authorList>
    </citation>
    <scope>NUCLEOTIDE SEQUENCE [LARGE SCALE GENOMIC DNA]</scope>
    <source>
        <strain evidence="1">SCGC-AAA259I14</strain>
    </source>
</reference>